<keyword evidence="10 12" id="KW-0143">Chaperone</keyword>
<keyword evidence="6 12" id="KW-1133">Transmembrane helix</keyword>
<dbReference type="EMBL" id="JAUSUQ010000001">
    <property type="protein sequence ID" value="MDQ0337240.1"/>
    <property type="molecule type" value="Genomic_DNA"/>
</dbReference>
<gene>
    <name evidence="12" type="primary">bdbC</name>
    <name evidence="14" type="ORF">J2S00_000010</name>
</gene>
<keyword evidence="8 12" id="KW-0472">Membrane</keyword>
<evidence type="ECO:0000256" key="9">
    <source>
        <dbReference type="ARBA" id="ARBA00023157"/>
    </source>
</evidence>
<dbReference type="Gene3D" id="1.20.1550.10">
    <property type="entry name" value="DsbB-like"/>
    <property type="match status" value="1"/>
</dbReference>
<evidence type="ECO:0000256" key="7">
    <source>
        <dbReference type="ARBA" id="ARBA00023002"/>
    </source>
</evidence>
<dbReference type="InterPro" id="IPR023380">
    <property type="entry name" value="DsbB-like_sf"/>
</dbReference>
<keyword evidence="5 12" id="KW-0249">Electron transport</keyword>
<organism evidence="14 15">
    <name type="scientific">Caldalkalibacillus uzonensis</name>
    <dbReference type="NCBI Taxonomy" id="353224"/>
    <lineage>
        <taxon>Bacteria</taxon>
        <taxon>Bacillati</taxon>
        <taxon>Bacillota</taxon>
        <taxon>Bacilli</taxon>
        <taxon>Bacillales</taxon>
        <taxon>Bacillaceae</taxon>
        <taxon>Caldalkalibacillus</taxon>
    </lineage>
</organism>
<name>A0ABU0CLE1_9BACI</name>
<proteinExistence type="inferred from homology"/>
<evidence type="ECO:0000256" key="12">
    <source>
        <dbReference type="HAMAP-Rule" id="MF_00287"/>
    </source>
</evidence>
<evidence type="ECO:0000256" key="13">
    <source>
        <dbReference type="SAM" id="Phobius"/>
    </source>
</evidence>
<evidence type="ECO:0000313" key="14">
    <source>
        <dbReference type="EMBL" id="MDQ0337240.1"/>
    </source>
</evidence>
<comment type="function">
    <text evidence="12">Required for disulfide bond formation in some proteins.</text>
</comment>
<evidence type="ECO:0000256" key="1">
    <source>
        <dbReference type="ARBA" id="ARBA00004141"/>
    </source>
</evidence>
<evidence type="ECO:0000256" key="2">
    <source>
        <dbReference type="ARBA" id="ARBA00007602"/>
    </source>
</evidence>
<dbReference type="InterPro" id="IPR003752">
    <property type="entry name" value="DiS_bond_form_DsbB/BdbC"/>
</dbReference>
<keyword evidence="12" id="KW-1003">Cell membrane</keyword>
<dbReference type="PIRSF" id="PIRSF036659">
    <property type="entry name" value="BdbC"/>
    <property type="match status" value="1"/>
</dbReference>
<feature type="disulfide bond" description="Redox-active" evidence="12">
    <location>
        <begin position="42"/>
        <end position="45"/>
    </location>
</feature>
<keyword evidence="3 12" id="KW-0813">Transport</keyword>
<evidence type="ECO:0000256" key="8">
    <source>
        <dbReference type="ARBA" id="ARBA00023136"/>
    </source>
</evidence>
<evidence type="ECO:0000256" key="11">
    <source>
        <dbReference type="ARBA" id="ARBA00023284"/>
    </source>
</evidence>
<evidence type="ECO:0000256" key="4">
    <source>
        <dbReference type="ARBA" id="ARBA00022692"/>
    </source>
</evidence>
<evidence type="ECO:0000256" key="10">
    <source>
        <dbReference type="ARBA" id="ARBA00023186"/>
    </source>
</evidence>
<feature type="transmembrane region" description="Helical" evidence="13">
    <location>
        <begin position="71"/>
        <end position="90"/>
    </location>
</feature>
<keyword evidence="15" id="KW-1185">Reference proteome</keyword>
<dbReference type="SUPFAM" id="SSF158442">
    <property type="entry name" value="DsbB-like"/>
    <property type="match status" value="1"/>
</dbReference>
<dbReference type="PANTHER" id="PTHR43469">
    <property type="entry name" value="DISULFIDE FORMATION PROTEIN-RELATED"/>
    <property type="match status" value="1"/>
</dbReference>
<comment type="subcellular location">
    <subcellularLocation>
        <location evidence="12">Cell membrane</location>
        <topology evidence="12">Multi-pass membrane protein</topology>
    </subcellularLocation>
    <subcellularLocation>
        <location evidence="1">Membrane</location>
        <topology evidence="1">Multi-pass membrane protein</topology>
    </subcellularLocation>
</comment>
<keyword evidence="4 12" id="KW-0812">Transmembrane</keyword>
<feature type="transmembrane region" description="Helical" evidence="13">
    <location>
        <begin position="12"/>
        <end position="34"/>
    </location>
</feature>
<reference evidence="14 15" key="1">
    <citation type="submission" date="2023-07" db="EMBL/GenBank/DDBJ databases">
        <title>Genomic Encyclopedia of Type Strains, Phase IV (KMG-IV): sequencing the most valuable type-strain genomes for metagenomic binning, comparative biology and taxonomic classification.</title>
        <authorList>
            <person name="Goeker M."/>
        </authorList>
    </citation>
    <scope>NUCLEOTIDE SEQUENCE [LARGE SCALE GENOMIC DNA]</scope>
    <source>
        <strain evidence="14 15">DSM 17740</strain>
    </source>
</reference>
<evidence type="ECO:0000256" key="5">
    <source>
        <dbReference type="ARBA" id="ARBA00022982"/>
    </source>
</evidence>
<keyword evidence="11 12" id="KW-0676">Redox-active center</keyword>
<feature type="transmembrane region" description="Helical" evidence="13">
    <location>
        <begin position="46"/>
        <end position="64"/>
    </location>
</feature>
<sequence length="149" mass="16920">MLSKPWLRRILLEQGLFVSWIIAFTATLGSLYFSEIIGFIPCEYCWYQRILMYPLAIILVIATVKKDTGVAVYVLPLSIMGGSISLFHYLTQKVTFLREQGAACGPIPCNIEYINWFGFVTIPFLALVAFILITIIHLSLFYVQRSASK</sequence>
<evidence type="ECO:0000256" key="3">
    <source>
        <dbReference type="ARBA" id="ARBA00022448"/>
    </source>
</evidence>
<dbReference type="RefSeq" id="WP_307334115.1">
    <property type="nucleotide sequence ID" value="NZ_JAUSUQ010000001.1"/>
</dbReference>
<dbReference type="NCBIfam" id="NF002849">
    <property type="entry name" value="PRK03113.1"/>
    <property type="match status" value="1"/>
</dbReference>
<feature type="transmembrane region" description="Helical" evidence="13">
    <location>
        <begin position="116"/>
        <end position="143"/>
    </location>
</feature>
<comment type="caution">
    <text evidence="12">Lacks conserved residue(s) required for the propagation of feature annotation.</text>
</comment>
<dbReference type="InterPro" id="IPR012187">
    <property type="entry name" value="Disulphide_bond_form_BdbC"/>
</dbReference>
<protein>
    <recommendedName>
        <fullName evidence="12">Probable disulfide formation protein</fullName>
    </recommendedName>
    <alternativeName>
        <fullName evidence="12">Disulfide oxidoreductase</fullName>
    </alternativeName>
    <alternativeName>
        <fullName evidence="12">Thiol-disulfide oxidoreductase</fullName>
    </alternativeName>
</protein>
<keyword evidence="9 12" id="KW-1015">Disulfide bond</keyword>
<evidence type="ECO:0000256" key="6">
    <source>
        <dbReference type="ARBA" id="ARBA00022989"/>
    </source>
</evidence>
<accession>A0ABU0CLE1</accession>
<dbReference type="Pfam" id="PF02600">
    <property type="entry name" value="DsbB"/>
    <property type="match status" value="1"/>
</dbReference>
<comment type="similarity">
    <text evidence="2 12">Belongs to the DsbB family. BdbC subfamily.</text>
</comment>
<dbReference type="HAMAP" id="MF_00287">
    <property type="entry name" value="BdbC"/>
    <property type="match status" value="1"/>
</dbReference>
<dbReference type="PANTHER" id="PTHR43469:SF1">
    <property type="entry name" value="SPBETA PROPHAGE-DERIVED DISULFIDE BOND FORMATION PROTEIN B"/>
    <property type="match status" value="1"/>
</dbReference>
<comment type="caution">
    <text evidence="14">The sequence shown here is derived from an EMBL/GenBank/DDBJ whole genome shotgun (WGS) entry which is preliminary data.</text>
</comment>
<keyword evidence="7 12" id="KW-0560">Oxidoreductase</keyword>
<evidence type="ECO:0000313" key="15">
    <source>
        <dbReference type="Proteomes" id="UP001232445"/>
    </source>
</evidence>
<dbReference type="Proteomes" id="UP001232445">
    <property type="component" value="Unassembled WGS sequence"/>
</dbReference>